<dbReference type="RefSeq" id="WP_133326978.1">
    <property type="nucleotide sequence ID" value="NZ_SMYL01000002.1"/>
</dbReference>
<evidence type="ECO:0000313" key="2">
    <source>
        <dbReference type="EMBL" id="TDK67584.1"/>
    </source>
</evidence>
<feature type="signal peptide" evidence="1">
    <location>
        <begin position="1"/>
        <end position="22"/>
    </location>
</feature>
<evidence type="ECO:0000256" key="1">
    <source>
        <dbReference type="SAM" id="SignalP"/>
    </source>
</evidence>
<evidence type="ECO:0008006" key="4">
    <source>
        <dbReference type="Google" id="ProtNLM"/>
    </source>
</evidence>
<accession>A0A4R5W467</accession>
<feature type="chain" id="PRO_5020876557" description="Transporter" evidence="1">
    <location>
        <begin position="23"/>
        <end position="253"/>
    </location>
</feature>
<keyword evidence="1" id="KW-0732">Signal</keyword>
<organism evidence="2 3">
    <name type="scientific">Sapientia aquatica</name>
    <dbReference type="NCBI Taxonomy" id="1549640"/>
    <lineage>
        <taxon>Bacteria</taxon>
        <taxon>Pseudomonadati</taxon>
        <taxon>Pseudomonadota</taxon>
        <taxon>Betaproteobacteria</taxon>
        <taxon>Burkholderiales</taxon>
        <taxon>Oxalobacteraceae</taxon>
        <taxon>Sapientia</taxon>
    </lineage>
</organism>
<gene>
    <name evidence="2" type="ORF">E2I14_07515</name>
</gene>
<proteinExistence type="predicted"/>
<dbReference type="EMBL" id="SMYL01000002">
    <property type="protein sequence ID" value="TDK67584.1"/>
    <property type="molecule type" value="Genomic_DNA"/>
</dbReference>
<dbReference type="AlphaFoldDB" id="A0A4R5W467"/>
<keyword evidence="3" id="KW-1185">Reference proteome</keyword>
<evidence type="ECO:0000313" key="3">
    <source>
        <dbReference type="Proteomes" id="UP000294829"/>
    </source>
</evidence>
<protein>
    <recommendedName>
        <fullName evidence="4">Transporter</fullName>
    </recommendedName>
</protein>
<dbReference type="OrthoDB" id="5948508at2"/>
<dbReference type="Proteomes" id="UP000294829">
    <property type="component" value="Unassembled WGS sequence"/>
</dbReference>
<sequence length="253" mass="27547">MKPTLCSIALLSVLCSPVCCLAAPEEIQVYMDDLSAPGKFGLDVHNNYVVSGDSNPAYPGALPAAHQYRLTPEFYYGLTDNVELGMYVLSAFESDGTSHIEGGKFRIKYIAPHDAEKGMFWGVNLEAGRTNLAASELPWNAELKGIWGFRTGEWTFALNPNIDWSLSSGGGPVTLDVDGKLAYSVSEKTQIGVELYSEFGPLRQLQALNQNSKTLYAALDHEFGGIDLNAGIGRGLTSESDKWVIKFIIGTHF</sequence>
<name>A0A4R5W467_9BURK</name>
<reference evidence="2 3" key="1">
    <citation type="submission" date="2019-03" db="EMBL/GenBank/DDBJ databases">
        <title>Sapientia aquatica gen. nov., sp. nov., isolated from a crater lake.</title>
        <authorList>
            <person name="Felfoldi T."/>
            <person name="Szabo A."/>
            <person name="Toth E."/>
            <person name="Schumann P."/>
            <person name="Keki Z."/>
            <person name="Marialigeti K."/>
            <person name="Mathe I."/>
        </authorList>
    </citation>
    <scope>NUCLEOTIDE SEQUENCE [LARGE SCALE GENOMIC DNA]</scope>
    <source>
        <strain evidence="2 3">SA-152</strain>
    </source>
</reference>
<comment type="caution">
    <text evidence="2">The sequence shown here is derived from an EMBL/GenBank/DDBJ whole genome shotgun (WGS) entry which is preliminary data.</text>
</comment>